<dbReference type="OrthoDB" id="2804813at2"/>
<dbReference type="AlphaFoldDB" id="A0A837KIY5"/>
<protein>
    <submittedName>
        <fullName evidence="2">Uncharacterized protein</fullName>
    </submittedName>
</protein>
<dbReference type="GeneID" id="87587329"/>
<dbReference type="RefSeq" id="WP_047072207.1">
    <property type="nucleotide sequence ID" value="NZ_JBCMYQ010000003.1"/>
</dbReference>
<dbReference type="Proteomes" id="UP000319498">
    <property type="component" value="Unassembled WGS sequence"/>
</dbReference>
<dbReference type="EMBL" id="LDCN01000006">
    <property type="protein sequence ID" value="KLH97414.1"/>
    <property type="molecule type" value="Genomic_DNA"/>
</dbReference>
<evidence type="ECO:0000313" key="4">
    <source>
        <dbReference type="Proteomes" id="UP000319498"/>
    </source>
</evidence>
<evidence type="ECO:0000313" key="3">
    <source>
        <dbReference type="Proteomes" id="UP000035218"/>
    </source>
</evidence>
<reference evidence="1 4" key="2">
    <citation type="submission" date="2019-06" db="EMBL/GenBank/DDBJ databases">
        <title>Whole genome shotgun sequence of Brevibacillus formosus NBRC 15716.</title>
        <authorList>
            <person name="Hosoyama A."/>
            <person name="Uohara A."/>
            <person name="Ohji S."/>
            <person name="Ichikawa N."/>
        </authorList>
    </citation>
    <scope>NUCLEOTIDE SEQUENCE [LARGE SCALE GENOMIC DNA]</scope>
    <source>
        <strain evidence="1 4">NBRC 15716</strain>
    </source>
</reference>
<gene>
    <name evidence="2" type="ORF">AA984_19935</name>
    <name evidence="1" type="ORF">BFO01nite_40770</name>
</gene>
<sequence>MLRSSDCWNSTTHKEIIEYSSRLLWRFIQPNAKENETEEAILNLTGLNKRELNMLANVRFLLSKEVKYLLNEIAPKIINRLSKESIYEHITERGKVKGRIDWQRTISARAAAGNDSSLYVYSRRAQIFDLPENRLFLYIIKHINEKARNFVTEEYLNVTWYSEIDDGEKWREKIDVIASKTNHLLRNPFISKIGHMLELTDKAVDLTKKCRPPHYRELAIIAERLAFCQRSPSFYLKEELDGNILEPLNKDTIFEIAVLFKTINVAIKSGWKEKHVGLIGAALNSISTLVKNDSELRIYYQKLPRDMARISKYGVIMADYGLSEKLRRPDIVLEFINGQRKDFFIIEVKRSKSRDYLVDGTYKLLGYLKDFEQINKGDSTLRGFLVGWSGIPFKEYINNEEVQLFNWDNIKEGLTNILETR</sequence>
<reference evidence="2 3" key="1">
    <citation type="submission" date="2015-05" db="EMBL/GenBank/DDBJ databases">
        <title>Genome sequencing project for genomic taxonomy and phylogenomics of Bacillus-like bacteria.</title>
        <authorList>
            <person name="Liu B."/>
            <person name="Wang J."/>
            <person name="Zhu Y."/>
            <person name="Liu G."/>
            <person name="Chen Q."/>
            <person name="Chen Z."/>
            <person name="Lan J."/>
            <person name="Che J."/>
            <person name="Ge C."/>
            <person name="Shi H."/>
            <person name="Pan Z."/>
            <person name="Liu X."/>
        </authorList>
    </citation>
    <scope>NUCLEOTIDE SEQUENCE [LARGE SCALE GENOMIC DNA]</scope>
    <source>
        <strain evidence="2 3">DSM 9885</strain>
    </source>
</reference>
<organism evidence="2 3">
    <name type="scientific">Brevibacillus formosus</name>
    <dbReference type="NCBI Taxonomy" id="54913"/>
    <lineage>
        <taxon>Bacteria</taxon>
        <taxon>Bacillati</taxon>
        <taxon>Bacillota</taxon>
        <taxon>Bacilli</taxon>
        <taxon>Bacillales</taxon>
        <taxon>Paenibacillaceae</taxon>
        <taxon>Brevibacillus</taxon>
    </lineage>
</organism>
<evidence type="ECO:0000313" key="2">
    <source>
        <dbReference type="EMBL" id="KLH97414.1"/>
    </source>
</evidence>
<evidence type="ECO:0000313" key="1">
    <source>
        <dbReference type="EMBL" id="GED59945.1"/>
    </source>
</evidence>
<dbReference type="Proteomes" id="UP000035218">
    <property type="component" value="Unassembled WGS sequence"/>
</dbReference>
<name>A0A837KIY5_9BACL</name>
<proteinExistence type="predicted"/>
<comment type="caution">
    <text evidence="2">The sequence shown here is derived from an EMBL/GenBank/DDBJ whole genome shotgun (WGS) entry which is preliminary data.</text>
</comment>
<dbReference type="EMBL" id="BJOL01000025">
    <property type="protein sequence ID" value="GED59945.1"/>
    <property type="molecule type" value="Genomic_DNA"/>
</dbReference>
<accession>A0A837KIY5</accession>
<keyword evidence="4" id="KW-1185">Reference proteome</keyword>